<proteinExistence type="predicted"/>
<evidence type="ECO:0000313" key="2">
    <source>
        <dbReference type="EMBL" id="KAF9592457.1"/>
    </source>
</evidence>
<keyword evidence="1" id="KW-0472">Membrane</keyword>
<name>A0A835H636_9MAGN</name>
<evidence type="ECO:0000256" key="1">
    <source>
        <dbReference type="SAM" id="Phobius"/>
    </source>
</evidence>
<evidence type="ECO:0000313" key="3">
    <source>
        <dbReference type="Proteomes" id="UP000631114"/>
    </source>
</evidence>
<dbReference type="GO" id="GO:0010598">
    <property type="term" value="C:NAD(P)H dehydrogenase complex (plastoquinone)"/>
    <property type="evidence" value="ECO:0007669"/>
    <property type="project" value="InterPro"/>
</dbReference>
<keyword evidence="1" id="KW-0812">Transmembrane</keyword>
<accession>A0A835H636</accession>
<protein>
    <submittedName>
        <fullName evidence="2">Uncharacterized protein</fullName>
    </submittedName>
</protein>
<feature type="transmembrane region" description="Helical" evidence="1">
    <location>
        <begin position="40"/>
        <end position="60"/>
    </location>
</feature>
<comment type="caution">
    <text evidence="2">The sequence shown here is derived from an EMBL/GenBank/DDBJ whole genome shotgun (WGS) entry which is preliminary data.</text>
</comment>
<dbReference type="Proteomes" id="UP000631114">
    <property type="component" value="Unassembled WGS sequence"/>
</dbReference>
<gene>
    <name evidence="2" type="ORF">IFM89_014947</name>
</gene>
<reference evidence="2 3" key="1">
    <citation type="submission" date="2020-10" db="EMBL/GenBank/DDBJ databases">
        <title>The Coptis chinensis genome and diversification of protoberbering-type alkaloids.</title>
        <authorList>
            <person name="Wang B."/>
            <person name="Shu S."/>
            <person name="Song C."/>
            <person name="Liu Y."/>
        </authorList>
    </citation>
    <scope>NUCLEOTIDE SEQUENCE [LARGE SCALE GENOMIC DNA]</scope>
    <source>
        <strain evidence="2">HL-2020</strain>
        <tissue evidence="2">Leaf</tissue>
    </source>
</reference>
<dbReference type="OrthoDB" id="786513at2759"/>
<dbReference type="GO" id="GO:0009535">
    <property type="term" value="C:chloroplast thylakoid membrane"/>
    <property type="evidence" value="ECO:0007669"/>
    <property type="project" value="InterPro"/>
</dbReference>
<dbReference type="AlphaFoldDB" id="A0A835H636"/>
<dbReference type="PANTHER" id="PTHR36340">
    <property type="entry name" value="NAD(P)H DEHYDROGENASE SUBUNIT CRR3, CHLOROPLASTIC-RELATED"/>
    <property type="match status" value="1"/>
</dbReference>
<dbReference type="InterPro" id="IPR038931">
    <property type="entry name" value="CRR3"/>
</dbReference>
<organism evidence="2 3">
    <name type="scientific">Coptis chinensis</name>
    <dbReference type="NCBI Taxonomy" id="261450"/>
    <lineage>
        <taxon>Eukaryota</taxon>
        <taxon>Viridiplantae</taxon>
        <taxon>Streptophyta</taxon>
        <taxon>Embryophyta</taxon>
        <taxon>Tracheophyta</taxon>
        <taxon>Spermatophyta</taxon>
        <taxon>Magnoliopsida</taxon>
        <taxon>Ranunculales</taxon>
        <taxon>Ranunculaceae</taxon>
        <taxon>Coptidoideae</taxon>
        <taxon>Coptis</taxon>
    </lineage>
</organism>
<keyword evidence="1" id="KW-1133">Transmembrane helix</keyword>
<dbReference type="PANTHER" id="PTHR36340:SF1">
    <property type="entry name" value="NAD(P)H DEHYDROGENASE SUBUNIT CRR3, CHLOROPLASTIC-RELATED"/>
    <property type="match status" value="1"/>
</dbReference>
<keyword evidence="3" id="KW-1185">Reference proteome</keyword>
<sequence>MISSTPANYPESKVEKKLRETGEWILDATKGPTPSAGHDILMSICLGILPIWLLFLLIAFGGFKLPFSTPALDDLIM</sequence>
<dbReference type="EMBL" id="JADFTS010000008">
    <property type="protein sequence ID" value="KAF9592457.1"/>
    <property type="molecule type" value="Genomic_DNA"/>
</dbReference>
<dbReference type="GO" id="GO:0009773">
    <property type="term" value="P:photosynthetic electron transport in photosystem I"/>
    <property type="evidence" value="ECO:0007669"/>
    <property type="project" value="InterPro"/>
</dbReference>